<accession>A0A3M0IES8</accession>
<dbReference type="Proteomes" id="UP000270471">
    <property type="component" value="Unassembled WGS sequence"/>
</dbReference>
<name>A0A3M0IES8_9ACTN</name>
<dbReference type="AlphaFoldDB" id="A0A3M0IES8"/>
<gene>
    <name evidence="1" type="ORF">CTZ28_16575</name>
</gene>
<keyword evidence="2" id="KW-1185">Reference proteome</keyword>
<evidence type="ECO:0000313" key="2">
    <source>
        <dbReference type="Proteomes" id="UP000270471"/>
    </source>
</evidence>
<organism evidence="1 2">
    <name type="scientific">Streptomyces shenzhenensis</name>
    <dbReference type="NCBI Taxonomy" id="943815"/>
    <lineage>
        <taxon>Bacteria</taxon>
        <taxon>Bacillati</taxon>
        <taxon>Actinomycetota</taxon>
        <taxon>Actinomycetes</taxon>
        <taxon>Kitasatosporales</taxon>
        <taxon>Streptomycetaceae</taxon>
        <taxon>Streptomyces</taxon>
    </lineage>
</organism>
<protein>
    <submittedName>
        <fullName evidence="1">Uncharacterized protein</fullName>
    </submittedName>
</protein>
<evidence type="ECO:0000313" key="1">
    <source>
        <dbReference type="EMBL" id="RMB84769.1"/>
    </source>
</evidence>
<proteinExistence type="predicted"/>
<dbReference type="EMBL" id="PENI01000009">
    <property type="protein sequence ID" value="RMB84769.1"/>
    <property type="molecule type" value="Genomic_DNA"/>
</dbReference>
<reference evidence="1 2" key="1">
    <citation type="submission" date="2017-11" db="EMBL/GenBank/DDBJ databases">
        <title>Draft genome of actinobacteria isolated from guarana (Paullinia cupana (Mart.) Ducke.</title>
        <authorList>
            <person name="Siqueira K.A."/>
            <person name="Liotti R.G."/>
            <person name="Mendes T.A.O."/>
            <person name="Soares M.A."/>
        </authorList>
    </citation>
    <scope>NUCLEOTIDE SEQUENCE [LARGE SCALE GENOMIC DNA]</scope>
    <source>
        <strain evidence="1 2">193</strain>
    </source>
</reference>
<comment type="caution">
    <text evidence="1">The sequence shown here is derived from an EMBL/GenBank/DDBJ whole genome shotgun (WGS) entry which is preliminary data.</text>
</comment>
<sequence length="60" mass="6778">MRVRGPLAVLEPQGEQRPVEGVRVEYDPGVVRCRFQHRYQAGVLLARHTDKGPGIRPMTP</sequence>